<evidence type="ECO:0008006" key="4">
    <source>
        <dbReference type="Google" id="ProtNLM"/>
    </source>
</evidence>
<evidence type="ECO:0000256" key="1">
    <source>
        <dbReference type="SAM" id="Phobius"/>
    </source>
</evidence>
<dbReference type="AlphaFoldDB" id="A0A6I6JGG2"/>
<name>A0A6I6JGG2_9BACT</name>
<keyword evidence="3" id="KW-1185">Reference proteome</keyword>
<keyword evidence="1" id="KW-0812">Transmembrane</keyword>
<dbReference type="Proteomes" id="UP000428328">
    <property type="component" value="Chromosome"/>
</dbReference>
<accession>A0A6I6JGG2</accession>
<reference evidence="2 3" key="1">
    <citation type="submission" date="2019-11" db="EMBL/GenBank/DDBJ databases">
        <authorList>
            <person name="Zheng R.K."/>
            <person name="Sun C.M."/>
        </authorList>
    </citation>
    <scope>NUCLEOTIDE SEQUENCE [LARGE SCALE GENOMIC DNA]</scope>
    <source>
        <strain evidence="2 3">SRB007</strain>
    </source>
</reference>
<evidence type="ECO:0000313" key="3">
    <source>
        <dbReference type="Proteomes" id="UP000428328"/>
    </source>
</evidence>
<sequence>MEFLSAFGNWCGGPGFWQGGGHGMVGWGGGFFPFHFGGILQLVVIGLIIYFTVRMFRKPATPCGTPGPKEQTPEEILKRRYATGEIDEQTYKSIKSDLRDA</sequence>
<dbReference type="KEGG" id="psel:GM415_08150"/>
<organism evidence="2 3">
    <name type="scientific">Pseudodesulfovibrio cashew</name>
    <dbReference type="NCBI Taxonomy" id="2678688"/>
    <lineage>
        <taxon>Bacteria</taxon>
        <taxon>Pseudomonadati</taxon>
        <taxon>Thermodesulfobacteriota</taxon>
        <taxon>Desulfovibrionia</taxon>
        <taxon>Desulfovibrionales</taxon>
        <taxon>Desulfovibrionaceae</taxon>
    </lineage>
</organism>
<dbReference type="EMBL" id="CP046400">
    <property type="protein sequence ID" value="QGY40100.1"/>
    <property type="molecule type" value="Genomic_DNA"/>
</dbReference>
<keyword evidence="1" id="KW-0472">Membrane</keyword>
<feature type="transmembrane region" description="Helical" evidence="1">
    <location>
        <begin position="32"/>
        <end position="53"/>
    </location>
</feature>
<gene>
    <name evidence="2" type="ORF">GM415_08150</name>
</gene>
<evidence type="ECO:0000313" key="2">
    <source>
        <dbReference type="EMBL" id="QGY40100.1"/>
    </source>
</evidence>
<proteinExistence type="predicted"/>
<protein>
    <recommendedName>
        <fullName evidence="4">SHOCT domain-containing protein</fullName>
    </recommendedName>
</protein>
<dbReference type="RefSeq" id="WP_158947323.1">
    <property type="nucleotide sequence ID" value="NZ_CP046400.1"/>
</dbReference>
<keyword evidence="1" id="KW-1133">Transmembrane helix</keyword>